<accession>A0A022PPR7</accession>
<feature type="non-terminal residue" evidence="1">
    <location>
        <position position="1"/>
    </location>
</feature>
<gene>
    <name evidence="1" type="ORF">MIMGU_mgv1a0010872mg</name>
</gene>
<sequence length="9" mass="1029">HSSLVIDKM</sequence>
<proteinExistence type="predicted"/>
<evidence type="ECO:0000313" key="1">
    <source>
        <dbReference type="EMBL" id="EYU18322.1"/>
    </source>
</evidence>
<keyword evidence="2" id="KW-1185">Reference proteome</keyword>
<reference evidence="1 2" key="1">
    <citation type="journal article" date="2013" name="Proc. Natl. Acad. Sci. U.S.A.">
        <title>Fine-scale variation in meiotic recombination in Mimulus inferred from population shotgun sequencing.</title>
        <authorList>
            <person name="Hellsten U."/>
            <person name="Wright K.M."/>
            <person name="Jenkins J."/>
            <person name="Shu S."/>
            <person name="Yuan Y."/>
            <person name="Wessler S.R."/>
            <person name="Schmutz J."/>
            <person name="Willis J.H."/>
            <person name="Rokhsar D.S."/>
        </authorList>
    </citation>
    <scope>NUCLEOTIDE SEQUENCE [LARGE SCALE GENOMIC DNA]</scope>
    <source>
        <strain evidence="2">cv. DUN x IM62</strain>
    </source>
</reference>
<protein>
    <submittedName>
        <fullName evidence="1">Uncharacterized protein</fullName>
    </submittedName>
</protein>
<evidence type="ECO:0000313" key="2">
    <source>
        <dbReference type="Proteomes" id="UP000030748"/>
    </source>
</evidence>
<dbReference type="Proteomes" id="UP000030748">
    <property type="component" value="Unassembled WGS sequence"/>
</dbReference>
<organism evidence="1 2">
    <name type="scientific">Erythranthe guttata</name>
    <name type="common">Yellow monkey flower</name>
    <name type="synonym">Mimulus guttatus</name>
    <dbReference type="NCBI Taxonomy" id="4155"/>
    <lineage>
        <taxon>Eukaryota</taxon>
        <taxon>Viridiplantae</taxon>
        <taxon>Streptophyta</taxon>
        <taxon>Embryophyta</taxon>
        <taxon>Tracheophyta</taxon>
        <taxon>Spermatophyta</taxon>
        <taxon>Magnoliopsida</taxon>
        <taxon>eudicotyledons</taxon>
        <taxon>Gunneridae</taxon>
        <taxon>Pentapetalae</taxon>
        <taxon>asterids</taxon>
        <taxon>lamiids</taxon>
        <taxon>Lamiales</taxon>
        <taxon>Phrymaceae</taxon>
        <taxon>Erythranthe</taxon>
    </lineage>
</organism>
<name>A0A022PPR7_ERYGU</name>
<dbReference type="EMBL" id="KI632336">
    <property type="protein sequence ID" value="EYU18322.1"/>
    <property type="molecule type" value="Genomic_DNA"/>
</dbReference>